<evidence type="ECO:0000256" key="5">
    <source>
        <dbReference type="ARBA" id="ARBA00023284"/>
    </source>
</evidence>
<dbReference type="AlphaFoldDB" id="A0A944DQ18"/>
<keyword evidence="6" id="KW-0963">Cytoplasm</keyword>
<dbReference type="GO" id="GO:0009055">
    <property type="term" value="F:electron transfer activity"/>
    <property type="evidence" value="ECO:0007669"/>
    <property type="project" value="TreeGrafter"/>
</dbReference>
<dbReference type="PROSITE" id="PS00195">
    <property type="entry name" value="GLUTAREDOXIN_1"/>
    <property type="match status" value="1"/>
</dbReference>
<name>A0A944DQ18_DENI1</name>
<dbReference type="GO" id="GO:0015038">
    <property type="term" value="F:glutathione disulfide oxidoreductase activity"/>
    <property type="evidence" value="ECO:0007669"/>
    <property type="project" value="UniProtKB-UniRule"/>
</dbReference>
<evidence type="ECO:0000256" key="3">
    <source>
        <dbReference type="ARBA" id="ARBA00022982"/>
    </source>
</evidence>
<keyword evidence="2 6" id="KW-0813">Transport</keyword>
<dbReference type="PANTHER" id="PTHR34386">
    <property type="entry name" value="GLUTAREDOXIN"/>
    <property type="match status" value="1"/>
</dbReference>
<dbReference type="SUPFAM" id="SSF52833">
    <property type="entry name" value="Thioredoxin-like"/>
    <property type="match status" value="1"/>
</dbReference>
<dbReference type="PANTHER" id="PTHR34386:SF1">
    <property type="entry name" value="GLUTAREDOXIN-LIKE PROTEIN NRDH"/>
    <property type="match status" value="1"/>
</dbReference>
<evidence type="ECO:0000313" key="8">
    <source>
        <dbReference type="EMBL" id="MBT0962539.1"/>
    </source>
</evidence>
<keyword evidence="5 6" id="KW-0676">Redox-active center</keyword>
<dbReference type="Proteomes" id="UP000694660">
    <property type="component" value="Unassembled WGS sequence"/>
</dbReference>
<keyword evidence="9" id="KW-1185">Reference proteome</keyword>
<dbReference type="Pfam" id="PF00462">
    <property type="entry name" value="Glutaredoxin"/>
    <property type="match status" value="1"/>
</dbReference>
<evidence type="ECO:0000313" key="9">
    <source>
        <dbReference type="Proteomes" id="UP000694660"/>
    </source>
</evidence>
<dbReference type="GO" id="GO:0045454">
    <property type="term" value="P:cell redox homeostasis"/>
    <property type="evidence" value="ECO:0007669"/>
    <property type="project" value="InterPro"/>
</dbReference>
<proteinExistence type="inferred from homology"/>
<dbReference type="EMBL" id="JAEKFT010000018">
    <property type="protein sequence ID" value="MBT0962539.1"/>
    <property type="molecule type" value="Genomic_DNA"/>
</dbReference>
<comment type="function">
    <text evidence="6">Has a glutathione-disulfide oxidoreductase activity in the presence of NADPH and glutathione reductase. Reduces low molecular weight disulfides and proteins.</text>
</comment>
<dbReference type="InterPro" id="IPR051548">
    <property type="entry name" value="Grx-like_ET"/>
</dbReference>
<evidence type="ECO:0000256" key="6">
    <source>
        <dbReference type="RuleBase" id="RU364065"/>
    </source>
</evidence>
<dbReference type="PROSITE" id="PS51354">
    <property type="entry name" value="GLUTAREDOXIN_2"/>
    <property type="match status" value="1"/>
</dbReference>
<organism evidence="8 9">
    <name type="scientific">Denitromonas iodatirespirans</name>
    <dbReference type="NCBI Taxonomy" id="2795389"/>
    <lineage>
        <taxon>Bacteria</taxon>
        <taxon>Pseudomonadati</taxon>
        <taxon>Pseudomonadota</taxon>
        <taxon>Betaproteobacteria</taxon>
        <taxon>Rhodocyclales</taxon>
        <taxon>Zoogloeaceae</taxon>
        <taxon>Denitromonas</taxon>
    </lineage>
</organism>
<evidence type="ECO:0000256" key="4">
    <source>
        <dbReference type="ARBA" id="ARBA00023157"/>
    </source>
</evidence>
<dbReference type="InterPro" id="IPR011767">
    <property type="entry name" value="GLR_AS"/>
</dbReference>
<dbReference type="RefSeq" id="WP_214362491.1">
    <property type="nucleotide sequence ID" value="NZ_JAEKFT010000018.1"/>
</dbReference>
<keyword evidence="3 6" id="KW-0249">Electron transport</keyword>
<evidence type="ECO:0000256" key="2">
    <source>
        <dbReference type="ARBA" id="ARBA00022448"/>
    </source>
</evidence>
<dbReference type="PRINTS" id="PR00160">
    <property type="entry name" value="GLUTAREDOXIN"/>
</dbReference>
<reference evidence="9" key="1">
    <citation type="journal article" date="2022" name="ISME J.">
        <title>Genetic and phylogenetic analysis of dissimilatory iodate-reducing bacteria identifies potential niches across the world's oceans.</title>
        <authorList>
            <person name="Reyes-Umana V."/>
            <person name="Henning Z."/>
            <person name="Lee K."/>
            <person name="Barnum T.P."/>
            <person name="Coates J.D."/>
        </authorList>
    </citation>
    <scope>NUCLEOTIDE SEQUENCE [LARGE SCALE GENOMIC DNA]</scope>
    <source>
        <strain evidence="9">IR12</strain>
    </source>
</reference>
<dbReference type="InterPro" id="IPR036249">
    <property type="entry name" value="Thioredoxin-like_sf"/>
</dbReference>
<keyword evidence="4" id="KW-1015">Disulfide bond</keyword>
<dbReference type="InterPro" id="IPR011900">
    <property type="entry name" value="GRX_bact"/>
</dbReference>
<protein>
    <recommendedName>
        <fullName evidence="6">Glutaredoxin</fullName>
    </recommendedName>
</protein>
<dbReference type="InterPro" id="IPR014025">
    <property type="entry name" value="Glutaredoxin_subgr"/>
</dbReference>
<feature type="domain" description="Glutaredoxin" evidence="7">
    <location>
        <begin position="4"/>
        <end position="64"/>
    </location>
</feature>
<accession>A0A944DQ18</accession>
<evidence type="ECO:0000259" key="7">
    <source>
        <dbReference type="Pfam" id="PF00462"/>
    </source>
</evidence>
<dbReference type="NCBIfam" id="TIGR02181">
    <property type="entry name" value="GRX_bact"/>
    <property type="match status" value="1"/>
</dbReference>
<gene>
    <name evidence="8" type="primary">grxC</name>
    <name evidence="8" type="ORF">I8J34_15270</name>
</gene>
<dbReference type="Gene3D" id="3.40.30.10">
    <property type="entry name" value="Glutaredoxin"/>
    <property type="match status" value="1"/>
</dbReference>
<comment type="caution">
    <text evidence="8">The sequence shown here is derived from an EMBL/GenBank/DDBJ whole genome shotgun (WGS) entry which is preliminary data.</text>
</comment>
<dbReference type="InterPro" id="IPR002109">
    <property type="entry name" value="Glutaredoxin"/>
</dbReference>
<comment type="similarity">
    <text evidence="1 6">Belongs to the glutaredoxin family.</text>
</comment>
<evidence type="ECO:0000256" key="1">
    <source>
        <dbReference type="ARBA" id="ARBA00007787"/>
    </source>
</evidence>
<sequence>MAEVTLYGSDHCPYCVRAELLLRSRGCHTINKIMVDRDPQPLAEMMARTGRRTVPQIFIGPRHIGGYDDLSRIPGSELDMLLAAPPAP</sequence>